<dbReference type="EMBL" id="CVRY01000004">
    <property type="protein sequence ID" value="CRL63085.1"/>
    <property type="molecule type" value="Genomic_DNA"/>
</dbReference>
<accession>A0A0G4QB68</accession>
<proteinExistence type="predicted"/>
<organism evidence="1 2">
    <name type="scientific">Proteus penneri</name>
    <dbReference type="NCBI Taxonomy" id="102862"/>
    <lineage>
        <taxon>Bacteria</taxon>
        <taxon>Pseudomonadati</taxon>
        <taxon>Pseudomonadota</taxon>
        <taxon>Gammaproteobacteria</taxon>
        <taxon>Enterobacterales</taxon>
        <taxon>Morganellaceae</taxon>
        <taxon>Proteus</taxon>
    </lineage>
</organism>
<dbReference type="AlphaFoldDB" id="A0A0G4QB68"/>
<name>A0A0G4QB68_9GAMM</name>
<protein>
    <submittedName>
        <fullName evidence="1">Uncharacterized protein</fullName>
    </submittedName>
</protein>
<dbReference type="Proteomes" id="UP000183920">
    <property type="component" value="Unassembled WGS sequence"/>
</dbReference>
<evidence type="ECO:0000313" key="1">
    <source>
        <dbReference type="EMBL" id="CRL63085.1"/>
    </source>
</evidence>
<evidence type="ECO:0000313" key="2">
    <source>
        <dbReference type="Proteomes" id="UP000183920"/>
    </source>
</evidence>
<reference evidence="2" key="1">
    <citation type="submission" date="2015-06" db="EMBL/GenBank/DDBJ databases">
        <authorList>
            <person name="Urmite Genomes"/>
        </authorList>
    </citation>
    <scope>NUCLEOTIDE SEQUENCE [LARGE SCALE GENOMIC DNA]</scope>
    <source>
        <strain evidence="2">CSUR P1867</strain>
    </source>
</reference>
<accession>A0A379EMP1</accession>
<gene>
    <name evidence="1" type="ORF">BN1804_02326</name>
</gene>
<sequence length="73" mass="8395">MKIVTRKQAIENGLSRFYTGKLCRHGHDSERFTSNGVCVECSAINSSNYRKEVSRLLKMARNRNIAYEDNIRG</sequence>
<dbReference type="RefSeq" id="WP_004250866.1">
    <property type="nucleotide sequence ID" value="NZ_CVRY01000004.1"/>
</dbReference>